<dbReference type="SUPFAM" id="SSF55120">
    <property type="entry name" value="Pseudouridine synthase"/>
    <property type="match status" value="1"/>
</dbReference>
<dbReference type="GO" id="GO:0001522">
    <property type="term" value="P:pseudouridine synthesis"/>
    <property type="evidence" value="ECO:0007669"/>
    <property type="project" value="InterPro"/>
</dbReference>
<evidence type="ECO:0000256" key="1">
    <source>
        <dbReference type="ARBA" id="ARBA00008348"/>
    </source>
</evidence>
<dbReference type="InterPro" id="IPR020094">
    <property type="entry name" value="TruA/RsuA/RluB/E/F_N"/>
</dbReference>
<protein>
    <recommendedName>
        <fullName evidence="3">Pseudouridine synthase</fullName>
        <ecNumber evidence="3">5.4.99.-</ecNumber>
    </recommendedName>
</protein>
<dbReference type="InterPro" id="IPR000748">
    <property type="entry name" value="PsdUridine_synth_RsuA/RluB/E/F"/>
</dbReference>
<dbReference type="Pfam" id="PF00849">
    <property type="entry name" value="PseudoU_synth_2"/>
    <property type="match status" value="1"/>
</dbReference>
<dbReference type="PANTHER" id="PTHR47683">
    <property type="entry name" value="PSEUDOURIDINE SYNTHASE FAMILY PROTEIN-RELATED"/>
    <property type="match status" value="1"/>
</dbReference>
<dbReference type="PANTHER" id="PTHR47683:SF2">
    <property type="entry name" value="RNA-BINDING S4 DOMAIN-CONTAINING PROTEIN"/>
    <property type="match status" value="1"/>
</dbReference>
<evidence type="ECO:0000256" key="3">
    <source>
        <dbReference type="RuleBase" id="RU003887"/>
    </source>
</evidence>
<dbReference type="GO" id="GO:0005829">
    <property type="term" value="C:cytosol"/>
    <property type="evidence" value="ECO:0007669"/>
    <property type="project" value="UniProtKB-ARBA"/>
</dbReference>
<feature type="compositionally biased region" description="Low complexity" evidence="4">
    <location>
        <begin position="162"/>
        <end position="171"/>
    </location>
</feature>
<name>A0A6J4HA01_9BACT</name>
<dbReference type="InterPro" id="IPR020103">
    <property type="entry name" value="PsdUridine_synth_cat_dom_sf"/>
</dbReference>
<evidence type="ECO:0000313" key="6">
    <source>
        <dbReference type="EMBL" id="CAA9219230.1"/>
    </source>
</evidence>
<evidence type="ECO:0000256" key="2">
    <source>
        <dbReference type="ARBA" id="ARBA00023235"/>
    </source>
</evidence>
<evidence type="ECO:0000256" key="4">
    <source>
        <dbReference type="SAM" id="MobiDB-lite"/>
    </source>
</evidence>
<dbReference type="Gene3D" id="3.30.70.1560">
    <property type="entry name" value="Alpha-L RNA-binding motif"/>
    <property type="match status" value="1"/>
</dbReference>
<sequence>MRDRHAPRKVTDLVDLPGVRLVPVGRLDADSEGLILLSDDGDFVYRVTHPSKSVGKTYHATVQGTPDAEKLKRLARGIPLEQGGRPTAPAQVRRLGRGDDKDSSLIELILHEGRNRQVRRMLEVVGHPVQRLVRVQIGPIRLADLQPGTWRHLTQAEVAALSSGGSAAAGGTPRADAERGGGEPKNETRHRGRPRPGPQPDHGKPAPERFQVHQDRVNGRFPARGKHHPPGGRGGEGRRPRPERDR</sequence>
<organism evidence="6">
    <name type="scientific">uncultured Armatimonadetes bacterium</name>
    <dbReference type="NCBI Taxonomy" id="157466"/>
    <lineage>
        <taxon>Bacteria</taxon>
        <taxon>Bacillati</taxon>
        <taxon>Armatimonadota</taxon>
        <taxon>environmental samples</taxon>
    </lineage>
</organism>
<feature type="region of interest" description="Disordered" evidence="4">
    <location>
        <begin position="80"/>
        <end position="99"/>
    </location>
</feature>
<dbReference type="AlphaFoldDB" id="A0A6J4HA01"/>
<feature type="compositionally biased region" description="Basic and acidic residues" evidence="4">
    <location>
        <begin position="175"/>
        <end position="189"/>
    </location>
</feature>
<feature type="compositionally biased region" description="Basic and acidic residues" evidence="4">
    <location>
        <begin position="201"/>
        <end position="218"/>
    </location>
</feature>
<dbReference type="Gene3D" id="3.30.70.580">
    <property type="entry name" value="Pseudouridine synthase I, catalytic domain, N-terminal subdomain"/>
    <property type="match status" value="1"/>
</dbReference>
<proteinExistence type="inferred from homology"/>
<dbReference type="EC" id="5.4.99.-" evidence="3"/>
<dbReference type="GO" id="GO:0003723">
    <property type="term" value="F:RNA binding"/>
    <property type="evidence" value="ECO:0007669"/>
    <property type="project" value="InterPro"/>
</dbReference>
<gene>
    <name evidence="6" type="ORF">AVDCRST_MAG63-393</name>
</gene>
<dbReference type="InterPro" id="IPR050343">
    <property type="entry name" value="RsuA_PseudoU_synthase"/>
</dbReference>
<dbReference type="InterPro" id="IPR006145">
    <property type="entry name" value="PsdUridine_synth_RsuA/RluA"/>
</dbReference>
<dbReference type="InterPro" id="IPR018496">
    <property type="entry name" value="PsdUridine_synth_RsuA/RluB_CS"/>
</dbReference>
<dbReference type="GO" id="GO:0009982">
    <property type="term" value="F:pseudouridine synthase activity"/>
    <property type="evidence" value="ECO:0007669"/>
    <property type="project" value="InterPro"/>
</dbReference>
<dbReference type="GO" id="GO:0006364">
    <property type="term" value="P:rRNA processing"/>
    <property type="evidence" value="ECO:0007669"/>
    <property type="project" value="UniProtKB-ARBA"/>
</dbReference>
<keyword evidence="2 3" id="KW-0413">Isomerase</keyword>
<feature type="domain" description="Pseudouridine synthase RsuA/RluA-like" evidence="5">
    <location>
        <begin position="20"/>
        <end position="123"/>
    </location>
</feature>
<accession>A0A6J4HA01</accession>
<dbReference type="FunFam" id="3.30.70.1560:FF:000001">
    <property type="entry name" value="Pseudouridine synthase"/>
    <property type="match status" value="1"/>
</dbReference>
<dbReference type="PROSITE" id="PS01149">
    <property type="entry name" value="PSI_RSU"/>
    <property type="match status" value="1"/>
</dbReference>
<feature type="compositionally biased region" description="Basic and acidic residues" evidence="4">
    <location>
        <begin position="235"/>
        <end position="246"/>
    </location>
</feature>
<evidence type="ECO:0000259" key="5">
    <source>
        <dbReference type="Pfam" id="PF00849"/>
    </source>
</evidence>
<dbReference type="NCBIfam" id="TIGR00093">
    <property type="entry name" value="pseudouridine synthase"/>
    <property type="match status" value="1"/>
</dbReference>
<dbReference type="EMBL" id="CADCTO010000049">
    <property type="protein sequence ID" value="CAA9219230.1"/>
    <property type="molecule type" value="Genomic_DNA"/>
</dbReference>
<dbReference type="CDD" id="cd02870">
    <property type="entry name" value="PseudoU_synth_RsuA_like"/>
    <property type="match status" value="1"/>
</dbReference>
<reference evidence="6" key="1">
    <citation type="submission" date="2020-02" db="EMBL/GenBank/DDBJ databases">
        <authorList>
            <person name="Meier V. D."/>
        </authorList>
    </citation>
    <scope>NUCLEOTIDE SEQUENCE</scope>
    <source>
        <strain evidence="6">AVDCRST_MAG63</strain>
    </source>
</reference>
<dbReference type="InterPro" id="IPR042092">
    <property type="entry name" value="PsdUridine_s_RsuA/RluB/E/F_cat"/>
</dbReference>
<comment type="similarity">
    <text evidence="1 3">Belongs to the pseudouridine synthase RsuA family.</text>
</comment>
<feature type="region of interest" description="Disordered" evidence="4">
    <location>
        <begin position="162"/>
        <end position="246"/>
    </location>
</feature>
<dbReference type="GO" id="GO:0140098">
    <property type="term" value="F:catalytic activity, acting on RNA"/>
    <property type="evidence" value="ECO:0007669"/>
    <property type="project" value="UniProtKB-ARBA"/>
</dbReference>